<evidence type="ECO:0000313" key="2">
    <source>
        <dbReference type="EMBL" id="KFF31035.1"/>
    </source>
</evidence>
<reference evidence="2 3" key="1">
    <citation type="journal article" date="2014" name="Appl. Environ. Microbiol.">
        <title>Genomic encyclopedia of type strains of the genus Bifidobacterium.</title>
        <authorList>
            <person name="Milani C."/>
            <person name="Lugli G.A."/>
            <person name="Duranti S."/>
            <person name="Turroni F."/>
            <person name="Bottacini F."/>
            <person name="Mangifesta M."/>
            <person name="Sanchez B."/>
            <person name="Viappiani A."/>
            <person name="Mancabelli L."/>
            <person name="Taminiau B."/>
            <person name="Delcenserie V."/>
            <person name="Barrangou R."/>
            <person name="Margolles A."/>
            <person name="van Sinderen D."/>
            <person name="Ventura M."/>
        </authorList>
    </citation>
    <scope>NUCLEOTIDE SEQUENCE [LARGE SCALE GENOMIC DNA]</scope>
    <source>
        <strain evidence="2 3">DSM 19703</strain>
    </source>
</reference>
<organism evidence="2 3">
    <name type="scientific">Bifidobacterium bombi DSM 19703</name>
    <dbReference type="NCBI Taxonomy" id="1341695"/>
    <lineage>
        <taxon>Bacteria</taxon>
        <taxon>Bacillati</taxon>
        <taxon>Actinomycetota</taxon>
        <taxon>Actinomycetes</taxon>
        <taxon>Bifidobacteriales</taxon>
        <taxon>Bifidobacteriaceae</taxon>
        <taxon>Bifidobacterium</taxon>
    </lineage>
</organism>
<dbReference type="SUPFAM" id="SSF51412">
    <property type="entry name" value="Inosine monophosphate dehydrogenase (IMPDH)"/>
    <property type="match status" value="1"/>
</dbReference>
<dbReference type="STRING" id="1341695.BBOMB_0365"/>
<name>A0A080N448_9BIFI</name>
<feature type="region of interest" description="Disordered" evidence="1">
    <location>
        <begin position="224"/>
        <end position="278"/>
    </location>
</feature>
<dbReference type="Proteomes" id="UP000028730">
    <property type="component" value="Unassembled WGS sequence"/>
</dbReference>
<dbReference type="InterPro" id="IPR013785">
    <property type="entry name" value="Aldolase_TIM"/>
</dbReference>
<dbReference type="AlphaFoldDB" id="A0A080N448"/>
<comment type="caution">
    <text evidence="2">The sequence shown here is derived from an EMBL/GenBank/DDBJ whole genome shotgun (WGS) entry which is preliminary data.</text>
</comment>
<evidence type="ECO:0008006" key="4">
    <source>
        <dbReference type="Google" id="ProtNLM"/>
    </source>
</evidence>
<dbReference type="RefSeq" id="WP_152570092.1">
    <property type="nucleotide sequence ID" value="NZ_ATLK01000001.1"/>
</dbReference>
<dbReference type="Gene3D" id="3.20.20.70">
    <property type="entry name" value="Aldolase class I"/>
    <property type="match status" value="1"/>
</dbReference>
<accession>A0A080N448</accession>
<evidence type="ECO:0000256" key="1">
    <source>
        <dbReference type="SAM" id="MobiDB-lite"/>
    </source>
</evidence>
<keyword evidence="3" id="KW-1185">Reference proteome</keyword>
<sequence length="278" mass="29428">MVQDYGRPSEALTIENPLSSGMARVPSGIERSSGVVLQGRRLRSFAYSTDVAVIRNTNADAILAVYPFTGQPVITQALITVAQAPVFVGVGGGTTTGARVIELAVFAEMQGVSGVVLNAPAPPQTVQEVAMSVNIPVMATVIDFNDDVKRKIEAGARIINVAAGKRTAEVVYEIKQRYPEIPLVASSGGSETSIRQTIEAGANALSWTPPSAQDLQKSMMASYRAGQGPHGAEASPADPISTETAANFEQPQDTPSGTHHPRHKKESSLIVPEERREV</sequence>
<dbReference type="EMBL" id="ATLK01000001">
    <property type="protein sequence ID" value="KFF31035.1"/>
    <property type="molecule type" value="Genomic_DNA"/>
</dbReference>
<proteinExistence type="predicted"/>
<feature type="compositionally biased region" description="Polar residues" evidence="1">
    <location>
        <begin position="241"/>
        <end position="257"/>
    </location>
</feature>
<dbReference type="OrthoDB" id="3183686at2"/>
<evidence type="ECO:0000313" key="3">
    <source>
        <dbReference type="Proteomes" id="UP000028730"/>
    </source>
</evidence>
<gene>
    <name evidence="2" type="ORF">BBOMB_0365</name>
</gene>
<protein>
    <recommendedName>
        <fullName evidence="4">Dioxygenase</fullName>
    </recommendedName>
</protein>
<dbReference type="eggNOG" id="COG1304">
    <property type="taxonomic scope" value="Bacteria"/>
</dbReference>